<comment type="subcellular location">
    <subcellularLocation>
        <location evidence="2">Cell inner membrane</location>
        <topology evidence="2">Single-pass membrane protein</topology>
        <orientation evidence="2">Periplasmic side</orientation>
    </subcellularLocation>
</comment>
<comment type="similarity">
    <text evidence="3">Belongs to the TonB family.</text>
</comment>
<evidence type="ECO:0000256" key="16">
    <source>
        <dbReference type="SAM" id="Phobius"/>
    </source>
</evidence>
<evidence type="ECO:0000256" key="9">
    <source>
        <dbReference type="ARBA" id="ARBA00022723"/>
    </source>
</evidence>
<evidence type="ECO:0000256" key="2">
    <source>
        <dbReference type="ARBA" id="ARBA00004383"/>
    </source>
</evidence>
<dbReference type="GO" id="GO:0015031">
    <property type="term" value="P:protein transport"/>
    <property type="evidence" value="ECO:0007669"/>
    <property type="project" value="UniProtKB-KW"/>
</dbReference>
<dbReference type="GO" id="GO:0098797">
    <property type="term" value="C:plasma membrane protein complex"/>
    <property type="evidence" value="ECO:0007669"/>
    <property type="project" value="TreeGrafter"/>
</dbReference>
<name>A0A558BZD9_9BACT</name>
<feature type="transmembrane region" description="Helical" evidence="16">
    <location>
        <begin position="51"/>
        <end position="72"/>
    </location>
</feature>
<evidence type="ECO:0000256" key="8">
    <source>
        <dbReference type="ARBA" id="ARBA00022692"/>
    </source>
</evidence>
<dbReference type="GO" id="GO:0055085">
    <property type="term" value="P:transmembrane transport"/>
    <property type="evidence" value="ECO:0007669"/>
    <property type="project" value="InterPro"/>
</dbReference>
<dbReference type="AlphaFoldDB" id="A0A558BZD9"/>
<keyword evidence="13 16" id="KW-1133">Transmembrane helix</keyword>
<organism evidence="19 20">
    <name type="scientific">Hymenobacter setariae</name>
    <dbReference type="NCBI Taxonomy" id="2594794"/>
    <lineage>
        <taxon>Bacteria</taxon>
        <taxon>Pseudomonadati</taxon>
        <taxon>Bacteroidota</taxon>
        <taxon>Cytophagia</taxon>
        <taxon>Cytophagales</taxon>
        <taxon>Hymenobacteraceae</taxon>
        <taxon>Hymenobacter</taxon>
    </lineage>
</organism>
<keyword evidence="14" id="KW-0482">Metalloprotease</keyword>
<feature type="transmembrane region" description="Helical" evidence="16">
    <location>
        <begin position="84"/>
        <end position="102"/>
    </location>
</feature>
<dbReference type="SUPFAM" id="SSF74653">
    <property type="entry name" value="TolA/TonB C-terminal domain"/>
    <property type="match status" value="1"/>
</dbReference>
<keyword evidence="9" id="KW-0479">Metal-binding</keyword>
<dbReference type="Pfam" id="PF01435">
    <property type="entry name" value="Peptidase_M48"/>
    <property type="match status" value="1"/>
</dbReference>
<proteinExistence type="inferred from homology"/>
<keyword evidence="15 16" id="KW-0472">Membrane</keyword>
<evidence type="ECO:0000256" key="6">
    <source>
        <dbReference type="ARBA" id="ARBA00022519"/>
    </source>
</evidence>
<keyword evidence="7" id="KW-0645">Protease</keyword>
<evidence type="ECO:0000256" key="12">
    <source>
        <dbReference type="ARBA" id="ARBA00022927"/>
    </source>
</evidence>
<keyword evidence="12" id="KW-0653">Protein transport</keyword>
<evidence type="ECO:0000256" key="1">
    <source>
        <dbReference type="ARBA" id="ARBA00001947"/>
    </source>
</evidence>
<evidence type="ECO:0000313" key="19">
    <source>
        <dbReference type="EMBL" id="TVT41842.1"/>
    </source>
</evidence>
<dbReference type="Pfam" id="PF03544">
    <property type="entry name" value="TonB_C"/>
    <property type="match status" value="1"/>
</dbReference>
<evidence type="ECO:0000256" key="14">
    <source>
        <dbReference type="ARBA" id="ARBA00023049"/>
    </source>
</evidence>
<comment type="cofactor">
    <cofactor evidence="1">
        <name>Zn(2+)</name>
        <dbReference type="ChEBI" id="CHEBI:29105"/>
    </cofactor>
</comment>
<feature type="domain" description="TonB C-terminal" evidence="18">
    <location>
        <begin position="456"/>
        <end position="532"/>
    </location>
</feature>
<dbReference type="GO" id="GO:0031992">
    <property type="term" value="F:energy transducer activity"/>
    <property type="evidence" value="ECO:0007669"/>
    <property type="project" value="TreeGrafter"/>
</dbReference>
<dbReference type="GO" id="GO:0004222">
    <property type="term" value="F:metalloendopeptidase activity"/>
    <property type="evidence" value="ECO:0007669"/>
    <property type="project" value="InterPro"/>
</dbReference>
<dbReference type="GO" id="GO:0046872">
    <property type="term" value="F:metal ion binding"/>
    <property type="evidence" value="ECO:0007669"/>
    <property type="project" value="UniProtKB-KW"/>
</dbReference>
<protein>
    <submittedName>
        <fullName evidence="19">TonB family protein</fullName>
    </submittedName>
</protein>
<dbReference type="NCBIfam" id="TIGR01352">
    <property type="entry name" value="tonB_Cterm"/>
    <property type="match status" value="1"/>
</dbReference>
<keyword evidence="4" id="KW-0813">Transport</keyword>
<dbReference type="Gene3D" id="3.30.1150.10">
    <property type="match status" value="1"/>
</dbReference>
<dbReference type="InterPro" id="IPR051045">
    <property type="entry name" value="TonB-dependent_transducer"/>
</dbReference>
<keyword evidence="6" id="KW-0997">Cell inner membrane</keyword>
<dbReference type="Proteomes" id="UP000317624">
    <property type="component" value="Unassembled WGS sequence"/>
</dbReference>
<evidence type="ECO:0000256" key="5">
    <source>
        <dbReference type="ARBA" id="ARBA00022475"/>
    </source>
</evidence>
<feature type="transmembrane region" description="Helical" evidence="16">
    <location>
        <begin position="331"/>
        <end position="349"/>
    </location>
</feature>
<evidence type="ECO:0000256" key="10">
    <source>
        <dbReference type="ARBA" id="ARBA00022801"/>
    </source>
</evidence>
<feature type="transmembrane region" description="Helical" evidence="16">
    <location>
        <begin position="150"/>
        <end position="168"/>
    </location>
</feature>
<dbReference type="EMBL" id="VMRJ01000002">
    <property type="protein sequence ID" value="TVT41842.1"/>
    <property type="molecule type" value="Genomic_DNA"/>
</dbReference>
<dbReference type="InterPro" id="IPR006260">
    <property type="entry name" value="TonB/TolA_C"/>
</dbReference>
<dbReference type="InterPro" id="IPR001915">
    <property type="entry name" value="Peptidase_M48"/>
</dbReference>
<keyword evidence="5" id="KW-1003">Cell membrane</keyword>
<reference evidence="19 20" key="1">
    <citation type="submission" date="2019-07" db="EMBL/GenBank/DDBJ databases">
        <title>Hymenobacter sp. straun FUR1 Genome sequencing and assembly.</title>
        <authorList>
            <person name="Chhetri G."/>
        </authorList>
    </citation>
    <scope>NUCLEOTIDE SEQUENCE [LARGE SCALE GENOMIC DNA]</scope>
    <source>
        <strain evidence="19 20">Fur1</strain>
    </source>
</reference>
<dbReference type="GO" id="GO:0006508">
    <property type="term" value="P:proteolysis"/>
    <property type="evidence" value="ECO:0007669"/>
    <property type="project" value="UniProtKB-KW"/>
</dbReference>
<evidence type="ECO:0000256" key="15">
    <source>
        <dbReference type="ARBA" id="ARBA00023136"/>
    </source>
</evidence>
<evidence type="ECO:0000256" key="13">
    <source>
        <dbReference type="ARBA" id="ARBA00022989"/>
    </source>
</evidence>
<keyword evidence="10" id="KW-0378">Hydrolase</keyword>
<comment type="caution">
    <text evidence="19">The sequence shown here is derived from an EMBL/GenBank/DDBJ whole genome shotgun (WGS) entry which is preliminary data.</text>
</comment>
<keyword evidence="20" id="KW-1185">Reference proteome</keyword>
<dbReference type="OrthoDB" id="9785340at2"/>
<keyword evidence="11" id="KW-0862">Zinc</keyword>
<accession>A0A558BZD9</accession>
<evidence type="ECO:0000256" key="11">
    <source>
        <dbReference type="ARBA" id="ARBA00022833"/>
    </source>
</evidence>
<evidence type="ECO:0000256" key="4">
    <source>
        <dbReference type="ARBA" id="ARBA00022448"/>
    </source>
</evidence>
<evidence type="ECO:0000313" key="20">
    <source>
        <dbReference type="Proteomes" id="UP000317624"/>
    </source>
</evidence>
<feature type="domain" description="Peptidase M48" evidence="17">
    <location>
        <begin position="187"/>
        <end position="237"/>
    </location>
</feature>
<evidence type="ECO:0000256" key="7">
    <source>
        <dbReference type="ARBA" id="ARBA00022670"/>
    </source>
</evidence>
<dbReference type="PANTHER" id="PTHR33446:SF2">
    <property type="entry name" value="PROTEIN TONB"/>
    <property type="match status" value="1"/>
</dbReference>
<gene>
    <name evidence="19" type="ORF">FNT36_10495</name>
</gene>
<sequence>MSLPLPRLSGTGRLPPLCAAQATGRLSRQLVYAARTRWQSHLQSRPVTMSIFSLLIWLVGTLLPLGALWLVYRLALRGERCFGYNRAFLLLAPLLAAALPLLPRPALPLWLNSSTVAVATSKTGVAAVLLPVVQTEPVAASSAGWSAWEWLGAVYLAGVALGLGRLAWQVGRLWWLARRLPREVRSSYVLAYTGGQLPVSSFGRVVFWDETAHLLPAEAAAVLTHELAHVQQRHTFDVLWLEAWRAVLWPNPFAHLLLPALRLTHELLADRAAAGGASQEMVYPTLLARLAAQQLSGVAYSTLLQPFTFSFTLTRIAMLQNQVPVRRWKQWLVLPALGGLFFLGSHAALAQGGPVPSAAQQKAWQDDIARKTRIAEREDSIRTGGKYEPGTTQQVNIIYGNKPGEAVVTVTRVPVRPAPPQPTTSGGKKVFTYVEQMPQLPGGGGQAAIVNTIRQNVEYPKSMTKGNTPKGKVFAQFTVNEKGEVRETKIVKGLNPALDNAVLASIQQLPRFEPGRQDGKPVAVSFTVPVTFL</sequence>
<evidence type="ECO:0000256" key="3">
    <source>
        <dbReference type="ARBA" id="ARBA00006555"/>
    </source>
</evidence>
<dbReference type="InterPro" id="IPR037682">
    <property type="entry name" value="TonB_C"/>
</dbReference>
<evidence type="ECO:0000259" key="18">
    <source>
        <dbReference type="Pfam" id="PF03544"/>
    </source>
</evidence>
<keyword evidence="8 16" id="KW-0812">Transmembrane</keyword>
<evidence type="ECO:0000259" key="17">
    <source>
        <dbReference type="Pfam" id="PF01435"/>
    </source>
</evidence>
<dbReference type="PANTHER" id="PTHR33446">
    <property type="entry name" value="PROTEIN TONB-RELATED"/>
    <property type="match status" value="1"/>
</dbReference>